<evidence type="ECO:0000313" key="16">
    <source>
        <dbReference type="Proteomes" id="UP000249008"/>
    </source>
</evidence>
<dbReference type="AlphaFoldDB" id="A0AAX2J6P1"/>
<evidence type="ECO:0000256" key="3">
    <source>
        <dbReference type="ARBA" id="ARBA00012333"/>
    </source>
</evidence>
<dbReference type="GO" id="GO:0005737">
    <property type="term" value="C:cytoplasm"/>
    <property type="evidence" value="ECO:0007669"/>
    <property type="project" value="UniProtKB-SubCell"/>
</dbReference>
<evidence type="ECO:0000256" key="2">
    <source>
        <dbReference type="ARBA" id="ARBA00008642"/>
    </source>
</evidence>
<comment type="domain">
    <text evidence="12">The last Arg residue of the ACP-binding site is essential for the weak association between ACP/AcpP and FabH.</text>
</comment>
<dbReference type="GO" id="GO:0006633">
    <property type="term" value="P:fatty acid biosynthetic process"/>
    <property type="evidence" value="ECO:0007669"/>
    <property type="project" value="UniProtKB-UniRule"/>
</dbReference>
<feature type="region of interest" description="ACP-binding" evidence="12">
    <location>
        <begin position="256"/>
        <end position="260"/>
    </location>
</feature>
<dbReference type="NCBIfam" id="NF006829">
    <property type="entry name" value="PRK09352.1"/>
    <property type="match status" value="1"/>
</dbReference>
<evidence type="ECO:0000256" key="1">
    <source>
        <dbReference type="ARBA" id="ARBA00005194"/>
    </source>
</evidence>
<dbReference type="KEGG" id="ful:C4N20_08730"/>
<dbReference type="InterPro" id="IPR016039">
    <property type="entry name" value="Thiolase-like"/>
</dbReference>
<dbReference type="GO" id="GO:0033818">
    <property type="term" value="F:beta-ketoacyl-acyl-carrier-protein synthase III activity"/>
    <property type="evidence" value="ECO:0007669"/>
    <property type="project" value="UniProtKB-UniRule"/>
</dbReference>
<evidence type="ECO:0000256" key="12">
    <source>
        <dbReference type="HAMAP-Rule" id="MF_01815"/>
    </source>
</evidence>
<evidence type="ECO:0000256" key="5">
    <source>
        <dbReference type="ARBA" id="ARBA00022516"/>
    </source>
</evidence>
<keyword evidence="10 12" id="KW-0012">Acyltransferase</keyword>
<keyword evidence="7 12" id="KW-0276">Fatty acid metabolism</keyword>
<comment type="subunit">
    <text evidence="12">Homodimer.</text>
</comment>
<reference evidence="15 16" key="1">
    <citation type="submission" date="2018-06" db="EMBL/GenBank/DDBJ databases">
        <authorList>
            <consortium name="Pathogen Informatics"/>
            <person name="Doyle S."/>
        </authorList>
    </citation>
    <scope>NUCLEOTIDE SEQUENCE [LARGE SCALE GENOMIC DNA]</scope>
    <source>
        <strain evidence="15 16">NCTC12112</strain>
    </source>
</reference>
<accession>A0AAX2J6P1</accession>
<dbReference type="GO" id="GO:0044550">
    <property type="term" value="P:secondary metabolite biosynthetic process"/>
    <property type="evidence" value="ECO:0007669"/>
    <property type="project" value="TreeGrafter"/>
</dbReference>
<dbReference type="PANTHER" id="PTHR34069:SF2">
    <property type="entry name" value="BETA-KETOACYL-[ACYL-CARRIER-PROTEIN] SYNTHASE III"/>
    <property type="match status" value="1"/>
</dbReference>
<dbReference type="Gene3D" id="3.40.47.10">
    <property type="match status" value="1"/>
</dbReference>
<feature type="active site" evidence="12">
    <location>
        <position position="285"/>
    </location>
</feature>
<dbReference type="FunFam" id="3.40.47.10:FF:000004">
    <property type="entry name" value="3-oxoacyl-[acyl-carrier-protein] synthase 3"/>
    <property type="match status" value="1"/>
</dbReference>
<dbReference type="PANTHER" id="PTHR34069">
    <property type="entry name" value="3-OXOACYL-[ACYL-CARRIER-PROTEIN] SYNTHASE 3"/>
    <property type="match status" value="1"/>
</dbReference>
<keyword evidence="9 12" id="KW-0275">Fatty acid biosynthesis</keyword>
<dbReference type="NCBIfam" id="TIGR00747">
    <property type="entry name" value="fabH"/>
    <property type="match status" value="1"/>
</dbReference>
<feature type="active site" evidence="12">
    <location>
        <position position="115"/>
    </location>
</feature>
<feature type="domain" description="Beta-ketoacyl-[acyl-carrier-protein] synthase III C-terminal" evidence="13">
    <location>
        <begin position="240"/>
        <end position="328"/>
    </location>
</feature>
<comment type="catalytic activity">
    <reaction evidence="11">
        <text>malonyl-[ACP] + acetyl-CoA + H(+) = 3-oxobutanoyl-[ACP] + CO2 + CoA</text>
        <dbReference type="Rhea" id="RHEA:12080"/>
        <dbReference type="Rhea" id="RHEA-COMP:9623"/>
        <dbReference type="Rhea" id="RHEA-COMP:9625"/>
        <dbReference type="ChEBI" id="CHEBI:15378"/>
        <dbReference type="ChEBI" id="CHEBI:16526"/>
        <dbReference type="ChEBI" id="CHEBI:57287"/>
        <dbReference type="ChEBI" id="CHEBI:57288"/>
        <dbReference type="ChEBI" id="CHEBI:78449"/>
        <dbReference type="ChEBI" id="CHEBI:78450"/>
        <dbReference type="EC" id="2.3.1.180"/>
    </reaction>
    <physiologicalReaction direction="left-to-right" evidence="11">
        <dbReference type="Rhea" id="RHEA:12081"/>
    </physiologicalReaction>
</comment>
<keyword evidence="4 12" id="KW-0963">Cytoplasm</keyword>
<dbReference type="GeneID" id="78454893"/>
<comment type="similarity">
    <text evidence="2 12">Belongs to the thiolase-like superfamily. FabH family.</text>
</comment>
<dbReference type="EC" id="2.3.1.180" evidence="3 12"/>
<comment type="pathway">
    <text evidence="1 12">Lipid metabolism; fatty acid biosynthesis.</text>
</comment>
<sequence>MEFKSVGIKGMGYYVPERIMSNFDFEKILDTSDEWIRTMTGVEERRFAAPEEATSDLCVKAAEKALKVAGMTIEDIDMIIVATVTPDYPVQSAACLVQHKMGARNVPSFDVNAACSGFIYSLTIAGSMIRSGIYKNVLVIGAEVLSRILDMTNRSNCILFGDGAAAAVVSEVEEGYGMLSTYLGAEGEDNYVLKIPAGGSKKPNDAETIANRENFLVMKGPEVFKFAVHALPSATNKALKIANVKSEELKMIFPHQANVRIIESAAKRIHVPMDKFYMNIQRYGNTSAASVGIALGEALEKGMLQKGDLIALTGFGAGLTYGSIVMKWAY</sequence>
<dbReference type="Pfam" id="PF08541">
    <property type="entry name" value="ACP_syn_III_C"/>
    <property type="match status" value="1"/>
</dbReference>
<gene>
    <name evidence="12 15" type="primary">fabH</name>
    <name evidence="15" type="ORF">NCTC12112_00297</name>
</gene>
<keyword evidence="12" id="KW-0511">Multifunctional enzyme</keyword>
<dbReference type="InterPro" id="IPR013747">
    <property type="entry name" value="ACP_syn_III_C"/>
</dbReference>
<dbReference type="SUPFAM" id="SSF53901">
    <property type="entry name" value="Thiolase-like"/>
    <property type="match status" value="1"/>
</dbReference>
<evidence type="ECO:0000313" key="15">
    <source>
        <dbReference type="EMBL" id="SQI99910.1"/>
    </source>
</evidence>
<evidence type="ECO:0000256" key="10">
    <source>
        <dbReference type="ARBA" id="ARBA00023315"/>
    </source>
</evidence>
<dbReference type="HAMAP" id="MF_01815">
    <property type="entry name" value="FabH"/>
    <property type="match status" value="1"/>
</dbReference>
<protein>
    <recommendedName>
        <fullName evidence="3 12">Beta-ketoacyl-[acyl-carrier-protein] synthase III</fullName>
        <shortName evidence="12">Beta-ketoacyl-ACP synthase III</shortName>
        <shortName evidence="12">KAS III</shortName>
        <ecNumber evidence="3 12">2.3.1.180</ecNumber>
    </recommendedName>
    <alternativeName>
        <fullName evidence="12">3-oxoacyl-[acyl-carrier-protein] synthase 3</fullName>
    </alternativeName>
    <alternativeName>
        <fullName evidence="12">3-oxoacyl-[acyl-carrier-protein] synthase III</fullName>
    </alternativeName>
</protein>
<dbReference type="Pfam" id="PF08545">
    <property type="entry name" value="ACP_syn_III"/>
    <property type="match status" value="1"/>
</dbReference>
<keyword evidence="5 12" id="KW-0444">Lipid biosynthesis</keyword>
<dbReference type="GO" id="GO:0004315">
    <property type="term" value="F:3-oxoacyl-[acyl-carrier-protein] synthase activity"/>
    <property type="evidence" value="ECO:0007669"/>
    <property type="project" value="InterPro"/>
</dbReference>
<comment type="function">
    <text evidence="12">Catalyzes the condensation reaction of fatty acid synthesis by the addition to an acyl acceptor of two carbons from malonyl-ACP. Catalyzes the first condensation reaction which initiates fatty acid synthesis and may therefore play a role in governing the total rate of fatty acid production. Possesses both acetoacetyl-ACP synthase and acetyl transacylase activities. Its substrate specificity determines the biosynthesis of branched-chain and/or straight-chain of fatty acids.</text>
</comment>
<proteinExistence type="inferred from homology"/>
<dbReference type="InterPro" id="IPR004655">
    <property type="entry name" value="FabH"/>
</dbReference>
<evidence type="ECO:0000256" key="8">
    <source>
        <dbReference type="ARBA" id="ARBA00023098"/>
    </source>
</evidence>
<dbReference type="CDD" id="cd00830">
    <property type="entry name" value="KAS_III"/>
    <property type="match status" value="1"/>
</dbReference>
<evidence type="ECO:0000259" key="14">
    <source>
        <dbReference type="Pfam" id="PF08545"/>
    </source>
</evidence>
<keyword evidence="6 12" id="KW-0808">Transferase</keyword>
<dbReference type="RefSeq" id="WP_005979117.1">
    <property type="nucleotide sequence ID" value="NZ_BAABXY010000001.1"/>
</dbReference>
<comment type="subcellular location">
    <subcellularLocation>
        <location evidence="12">Cytoplasm</location>
    </subcellularLocation>
</comment>
<evidence type="ECO:0000256" key="7">
    <source>
        <dbReference type="ARBA" id="ARBA00022832"/>
    </source>
</evidence>
<feature type="domain" description="Beta-ketoacyl-[acyl-carrier-protein] synthase III N-terminal" evidence="14">
    <location>
        <begin position="109"/>
        <end position="187"/>
    </location>
</feature>
<evidence type="ECO:0000256" key="6">
    <source>
        <dbReference type="ARBA" id="ARBA00022679"/>
    </source>
</evidence>
<evidence type="ECO:0000256" key="11">
    <source>
        <dbReference type="ARBA" id="ARBA00051096"/>
    </source>
</evidence>
<feature type="active site" evidence="12">
    <location>
        <position position="255"/>
    </location>
</feature>
<evidence type="ECO:0000256" key="4">
    <source>
        <dbReference type="ARBA" id="ARBA00022490"/>
    </source>
</evidence>
<name>A0AAX2J6P1_9FUSO</name>
<evidence type="ECO:0000259" key="13">
    <source>
        <dbReference type="Pfam" id="PF08541"/>
    </source>
</evidence>
<organism evidence="15 16">
    <name type="scientific">Fusobacterium ulcerans</name>
    <dbReference type="NCBI Taxonomy" id="861"/>
    <lineage>
        <taxon>Bacteria</taxon>
        <taxon>Fusobacteriati</taxon>
        <taxon>Fusobacteriota</taxon>
        <taxon>Fusobacteriia</taxon>
        <taxon>Fusobacteriales</taxon>
        <taxon>Fusobacteriaceae</taxon>
        <taxon>Fusobacterium</taxon>
    </lineage>
</organism>
<evidence type="ECO:0000256" key="9">
    <source>
        <dbReference type="ARBA" id="ARBA00023160"/>
    </source>
</evidence>
<dbReference type="EMBL" id="LS483487">
    <property type="protein sequence ID" value="SQI99910.1"/>
    <property type="molecule type" value="Genomic_DNA"/>
</dbReference>
<dbReference type="Proteomes" id="UP000249008">
    <property type="component" value="Chromosome 1"/>
</dbReference>
<dbReference type="InterPro" id="IPR013751">
    <property type="entry name" value="ACP_syn_III_N"/>
</dbReference>
<keyword evidence="8 12" id="KW-0443">Lipid metabolism</keyword>